<proteinExistence type="predicted"/>
<feature type="transmembrane region" description="Helical" evidence="7">
    <location>
        <begin position="118"/>
        <end position="136"/>
    </location>
</feature>
<evidence type="ECO:0000256" key="2">
    <source>
        <dbReference type="ARBA" id="ARBA00022692"/>
    </source>
</evidence>
<evidence type="ECO:0000256" key="6">
    <source>
        <dbReference type="ARBA" id="ARBA00023136"/>
    </source>
</evidence>
<feature type="transmembrane region" description="Helical" evidence="7">
    <location>
        <begin position="61"/>
        <end position="82"/>
    </location>
</feature>
<evidence type="ECO:0000256" key="5">
    <source>
        <dbReference type="ARBA" id="ARBA00023128"/>
    </source>
</evidence>
<dbReference type="GO" id="GO:0005743">
    <property type="term" value="C:mitochondrial inner membrane"/>
    <property type="evidence" value="ECO:0007669"/>
    <property type="project" value="UniProtKB-SubCell"/>
</dbReference>
<organism evidence="8 9">
    <name type="scientific">Fusarium zealandicum</name>
    <dbReference type="NCBI Taxonomy" id="1053134"/>
    <lineage>
        <taxon>Eukaryota</taxon>
        <taxon>Fungi</taxon>
        <taxon>Dikarya</taxon>
        <taxon>Ascomycota</taxon>
        <taxon>Pezizomycotina</taxon>
        <taxon>Sordariomycetes</taxon>
        <taxon>Hypocreomycetidae</taxon>
        <taxon>Hypocreales</taxon>
        <taxon>Nectriaceae</taxon>
        <taxon>Fusarium</taxon>
        <taxon>Fusarium staphyleae species complex</taxon>
    </lineage>
</organism>
<evidence type="ECO:0000256" key="3">
    <source>
        <dbReference type="ARBA" id="ARBA00022792"/>
    </source>
</evidence>
<evidence type="ECO:0000313" key="9">
    <source>
        <dbReference type="Proteomes" id="UP000635477"/>
    </source>
</evidence>
<accession>A0A8H4UMX3</accession>
<sequence length="209" mass="22719">MEHPKSATLLRHSKEPKELFFKPYDVLDDTAKAALTGAGGGLFISSVRNALSRTNVGVLSVFTRGAPVVGIATAAPAAYMFFSRTSMNLREQNDPWSAALGGFAAGAVLGLPTKRMPVVLALGASLGTIQGMFHYLGGRYDSFNREDDTFERKEVVRRTTRLPIEQTISEIGEGRGIRPPGYDERRAERLKEKYGVEINPVSATVEGSQ</sequence>
<dbReference type="PANTHER" id="PTHR21382:SF1">
    <property type="entry name" value="NADH DEHYDROGENASE [UBIQUINONE] 1 ALPHA SUBCOMPLEX SUBUNIT 11"/>
    <property type="match status" value="1"/>
</dbReference>
<gene>
    <name evidence="8" type="ORF">FZEAL_4252</name>
</gene>
<dbReference type="OrthoDB" id="1913277at2759"/>
<evidence type="ECO:0000256" key="1">
    <source>
        <dbReference type="ARBA" id="ARBA00004448"/>
    </source>
</evidence>
<dbReference type="GO" id="GO:0045271">
    <property type="term" value="C:respiratory chain complex I"/>
    <property type="evidence" value="ECO:0007669"/>
    <property type="project" value="InterPro"/>
</dbReference>
<reference evidence="8" key="1">
    <citation type="journal article" date="2020" name="BMC Genomics">
        <title>Correction to: Identification and distribution of gene clusters required for synthesis of sphingolipid metabolism inhibitors in diverse species of the filamentous fungus Fusarium.</title>
        <authorList>
            <person name="Kim H.S."/>
            <person name="Lohmar J.M."/>
            <person name="Busman M."/>
            <person name="Brown D.W."/>
            <person name="Naumann T.A."/>
            <person name="Divon H.H."/>
            <person name="Lysoe E."/>
            <person name="Uhlig S."/>
            <person name="Proctor R.H."/>
        </authorList>
    </citation>
    <scope>NUCLEOTIDE SEQUENCE</scope>
    <source>
        <strain evidence="8">NRRL 22465</strain>
    </source>
</reference>
<feature type="transmembrane region" description="Helical" evidence="7">
    <location>
        <begin position="94"/>
        <end position="112"/>
    </location>
</feature>
<dbReference type="InterPro" id="IPR039205">
    <property type="entry name" value="NDUFA11"/>
</dbReference>
<dbReference type="GO" id="GO:0006120">
    <property type="term" value="P:mitochondrial electron transport, NADH to ubiquinone"/>
    <property type="evidence" value="ECO:0007669"/>
    <property type="project" value="InterPro"/>
</dbReference>
<evidence type="ECO:0008006" key="10">
    <source>
        <dbReference type="Google" id="ProtNLM"/>
    </source>
</evidence>
<dbReference type="EMBL" id="JABEYC010000287">
    <property type="protein sequence ID" value="KAF4979582.1"/>
    <property type="molecule type" value="Genomic_DNA"/>
</dbReference>
<evidence type="ECO:0000256" key="4">
    <source>
        <dbReference type="ARBA" id="ARBA00022989"/>
    </source>
</evidence>
<reference evidence="8" key="2">
    <citation type="submission" date="2020-05" db="EMBL/GenBank/DDBJ databases">
        <authorList>
            <person name="Kim H.-S."/>
            <person name="Proctor R.H."/>
            <person name="Brown D.W."/>
        </authorList>
    </citation>
    <scope>NUCLEOTIDE SEQUENCE</scope>
    <source>
        <strain evidence="8">NRRL 22465</strain>
    </source>
</reference>
<keyword evidence="3" id="KW-0999">Mitochondrion inner membrane</keyword>
<keyword evidence="4 7" id="KW-1133">Transmembrane helix</keyword>
<name>A0A8H4UMX3_9HYPO</name>
<dbReference type="AlphaFoldDB" id="A0A8H4UMX3"/>
<keyword evidence="2 7" id="KW-0812">Transmembrane</keyword>
<evidence type="ECO:0000256" key="7">
    <source>
        <dbReference type="SAM" id="Phobius"/>
    </source>
</evidence>
<comment type="subcellular location">
    <subcellularLocation>
        <location evidence="1">Mitochondrion inner membrane</location>
        <topology evidence="1">Multi-pass membrane protein</topology>
    </subcellularLocation>
</comment>
<comment type="caution">
    <text evidence="8">The sequence shown here is derived from an EMBL/GenBank/DDBJ whole genome shotgun (WGS) entry which is preliminary data.</text>
</comment>
<keyword evidence="6 7" id="KW-0472">Membrane</keyword>
<protein>
    <recommendedName>
        <fullName evidence="10">NADH-ubiquinone oxidoreductase 21.3 kDa subunit</fullName>
    </recommendedName>
</protein>
<keyword evidence="5" id="KW-0496">Mitochondrion</keyword>
<dbReference type="PANTHER" id="PTHR21382">
    <property type="entry name" value="NADH-UBIQUINONE OXIDOREDUCTASE SUBUNIT"/>
    <property type="match status" value="1"/>
</dbReference>
<evidence type="ECO:0000313" key="8">
    <source>
        <dbReference type="EMBL" id="KAF4979582.1"/>
    </source>
</evidence>
<dbReference type="Proteomes" id="UP000635477">
    <property type="component" value="Unassembled WGS sequence"/>
</dbReference>
<keyword evidence="9" id="KW-1185">Reference proteome</keyword>